<reference evidence="1" key="2">
    <citation type="submission" date="2022-06" db="UniProtKB">
        <authorList>
            <consortium name="EnsemblMetazoa"/>
        </authorList>
    </citation>
    <scope>IDENTIFICATION</scope>
</reference>
<dbReference type="Proteomes" id="UP000024404">
    <property type="component" value="Unassembled WGS sequence"/>
</dbReference>
<evidence type="ECO:0000313" key="1">
    <source>
        <dbReference type="EnsemblMetazoa" id="OVOC8388.1"/>
    </source>
</evidence>
<dbReference type="AlphaFoldDB" id="A0A8R1Y3D1"/>
<keyword evidence="2" id="KW-1185">Reference proteome</keyword>
<dbReference type="EnsemblMetazoa" id="OVOC8388.1">
    <property type="protein sequence ID" value="OVOC8388.1"/>
    <property type="gene ID" value="WBGene00245197"/>
</dbReference>
<name>A0A8R1Y3D1_ONCVO</name>
<protein>
    <submittedName>
        <fullName evidence="1">Uncharacterized protein</fullName>
    </submittedName>
</protein>
<sequence>MKLKWHGRQPSAETALPLRNSEQAIQYCFRKSQNKESATRRRTTESIRHFSILNNLNIKKYCIVWCRSTEATTQKGFLNINIEFNKSFLRFSICPFLRSRSIFV</sequence>
<dbReference type="EMBL" id="CMVM020000248">
    <property type="status" value="NOT_ANNOTATED_CDS"/>
    <property type="molecule type" value="Genomic_DNA"/>
</dbReference>
<organism evidence="1 2">
    <name type="scientific">Onchocerca volvulus</name>
    <dbReference type="NCBI Taxonomy" id="6282"/>
    <lineage>
        <taxon>Eukaryota</taxon>
        <taxon>Metazoa</taxon>
        <taxon>Ecdysozoa</taxon>
        <taxon>Nematoda</taxon>
        <taxon>Chromadorea</taxon>
        <taxon>Rhabditida</taxon>
        <taxon>Spirurina</taxon>
        <taxon>Spiruromorpha</taxon>
        <taxon>Filarioidea</taxon>
        <taxon>Onchocercidae</taxon>
        <taxon>Onchocerca</taxon>
    </lineage>
</organism>
<proteinExistence type="predicted"/>
<accession>A0A8R1Y3D1</accession>
<evidence type="ECO:0000313" key="2">
    <source>
        <dbReference type="Proteomes" id="UP000024404"/>
    </source>
</evidence>
<reference evidence="2" key="1">
    <citation type="submission" date="2013-10" db="EMBL/GenBank/DDBJ databases">
        <title>Genome sequencing of Onchocerca volvulus.</title>
        <authorList>
            <person name="Cotton J."/>
            <person name="Tsai J."/>
            <person name="Stanley E."/>
            <person name="Tracey A."/>
            <person name="Holroyd N."/>
            <person name="Lustigman S."/>
            <person name="Berriman M."/>
        </authorList>
    </citation>
    <scope>NUCLEOTIDE SEQUENCE</scope>
</reference>